<dbReference type="GO" id="GO:0009691">
    <property type="term" value="P:cytokinin biosynthetic process"/>
    <property type="evidence" value="ECO:0007669"/>
    <property type="project" value="UniProtKB-UniRule"/>
</dbReference>
<dbReference type="PATRIC" id="fig|1244531.5.peg.394"/>
<dbReference type="EMBL" id="CP009043">
    <property type="protein sequence ID" value="AII14252.1"/>
    <property type="molecule type" value="Genomic_DNA"/>
</dbReference>
<dbReference type="KEGG" id="caj:CIG1485E_0383"/>
<sequence>MEYITIFGSARFDEHSPYYKAAFNLASKLSKAGYGIVTGGSGGIMEAANKGAFLSGGVSVGINVILPFEQKTNPYCTTSKLISNLPDRKKELISMSDIFIIMPGGFGTLDELFEVLTEAQTGVRKHKIIFCCSDFWNPLIDFFKNTLLPNGAINDHSFTTFTVLDDFDEILEYIHN</sequence>
<dbReference type="STRING" id="1244531.CIG2463D_0388"/>
<dbReference type="PANTHER" id="PTHR43393:SF2">
    <property type="entry name" value="CYTOKININ RIBOSIDE 5'-MONOPHOSPHATE PHOSPHORIBOHYDROLASE"/>
    <property type="match status" value="1"/>
</dbReference>
<dbReference type="Proteomes" id="UP000028486">
    <property type="component" value="Chromosome"/>
</dbReference>
<keyword evidence="2" id="KW-0203">Cytokinin biosynthesis</keyword>
<protein>
    <recommendedName>
        <fullName evidence="2">Cytokinin riboside 5'-monophosphate phosphoribohydrolase</fullName>
        <ecNumber evidence="2">3.2.2.n1</ecNumber>
    </recommendedName>
</protein>
<dbReference type="GO" id="GO:0008714">
    <property type="term" value="F:AMP nucleosidase activity"/>
    <property type="evidence" value="ECO:0007669"/>
    <property type="project" value="UniProtKB-EC"/>
</dbReference>
<dbReference type="InterPro" id="IPR052341">
    <property type="entry name" value="LOG_family_nucleotidases"/>
</dbReference>
<dbReference type="HOGENOM" id="CLU_058336_0_5_7"/>
<keyword evidence="2" id="KW-0378">Hydrolase</keyword>
<dbReference type="OrthoDB" id="9801098at2"/>
<dbReference type="PANTHER" id="PTHR43393">
    <property type="entry name" value="CYTOKININ RIBOSIDE 5'-MONOPHOSPHATE PHOSPHORIBOHYDROLASE"/>
    <property type="match status" value="1"/>
</dbReference>
<accession>A0A076F9S9</accession>
<dbReference type="GO" id="GO:0005829">
    <property type="term" value="C:cytosol"/>
    <property type="evidence" value="ECO:0007669"/>
    <property type="project" value="TreeGrafter"/>
</dbReference>
<dbReference type="NCBIfam" id="TIGR00730">
    <property type="entry name" value="Rossman fold protein, TIGR00730 family"/>
    <property type="match status" value="1"/>
</dbReference>
<dbReference type="EC" id="3.2.2.n1" evidence="2"/>
<evidence type="ECO:0000256" key="1">
    <source>
        <dbReference type="ARBA" id="ARBA00000274"/>
    </source>
</evidence>
<dbReference type="InterPro" id="IPR005269">
    <property type="entry name" value="LOG"/>
</dbReference>
<dbReference type="SUPFAM" id="SSF102405">
    <property type="entry name" value="MCP/YpsA-like"/>
    <property type="match status" value="1"/>
</dbReference>
<keyword evidence="4" id="KW-1185">Reference proteome</keyword>
<comment type="catalytic activity">
    <reaction evidence="1">
        <text>AMP + H2O = D-ribose 5-phosphate + adenine</text>
        <dbReference type="Rhea" id="RHEA:20129"/>
        <dbReference type="ChEBI" id="CHEBI:15377"/>
        <dbReference type="ChEBI" id="CHEBI:16708"/>
        <dbReference type="ChEBI" id="CHEBI:78346"/>
        <dbReference type="ChEBI" id="CHEBI:456215"/>
        <dbReference type="EC" id="3.2.2.4"/>
    </reaction>
</comment>
<gene>
    <name evidence="3" type="ORF">CIG1485E_0383</name>
</gene>
<dbReference type="Gene3D" id="3.40.50.450">
    <property type="match status" value="1"/>
</dbReference>
<evidence type="ECO:0000256" key="2">
    <source>
        <dbReference type="RuleBase" id="RU363015"/>
    </source>
</evidence>
<dbReference type="AlphaFoldDB" id="A0A076F9S9"/>
<proteinExistence type="inferred from homology"/>
<reference evidence="4" key="1">
    <citation type="journal article" date="2014" name="Genome Announc.">
        <title>Complete Genome Sequence of Campylobacter iguaniorum Strain 1485ET, Isolated from a Bearded Dragon (Pogona vitticeps).</title>
        <authorList>
            <person name="Gilbert M.J."/>
            <person name="Miller W.G."/>
            <person name="Yee E."/>
            <person name="Kik M."/>
            <person name="Wagenaar J.A."/>
            <person name="Duim B."/>
        </authorList>
    </citation>
    <scope>NUCLEOTIDE SEQUENCE [LARGE SCALE GENOMIC DNA]</scope>
    <source>
        <strain evidence="4">1485E</strain>
    </source>
</reference>
<organism evidence="3 4">
    <name type="scientific">Campylobacter iguaniorum</name>
    <dbReference type="NCBI Taxonomy" id="1244531"/>
    <lineage>
        <taxon>Bacteria</taxon>
        <taxon>Pseudomonadati</taxon>
        <taxon>Campylobacterota</taxon>
        <taxon>Epsilonproteobacteria</taxon>
        <taxon>Campylobacterales</taxon>
        <taxon>Campylobacteraceae</taxon>
        <taxon>Campylobacter</taxon>
    </lineage>
</organism>
<comment type="similarity">
    <text evidence="2">Belongs to the LOG family.</text>
</comment>
<dbReference type="InterPro" id="IPR031100">
    <property type="entry name" value="LOG_fam"/>
</dbReference>
<dbReference type="Pfam" id="PF03641">
    <property type="entry name" value="Lysine_decarbox"/>
    <property type="match status" value="1"/>
</dbReference>
<evidence type="ECO:0000313" key="4">
    <source>
        <dbReference type="Proteomes" id="UP000028486"/>
    </source>
</evidence>
<evidence type="ECO:0000313" key="3">
    <source>
        <dbReference type="EMBL" id="AII14252.1"/>
    </source>
</evidence>
<dbReference type="eggNOG" id="COG1611">
    <property type="taxonomic scope" value="Bacteria"/>
</dbReference>
<dbReference type="RefSeq" id="WP_038453127.1">
    <property type="nucleotide sequence ID" value="NZ_CP009043.1"/>
</dbReference>
<name>A0A076F9S9_9BACT</name>